<evidence type="ECO:0000256" key="1">
    <source>
        <dbReference type="SAM" id="Phobius"/>
    </source>
</evidence>
<keyword evidence="1" id="KW-0472">Membrane</keyword>
<name>A0ABC8X9L8_9POAL</name>
<keyword evidence="1" id="KW-1133">Transmembrane helix</keyword>
<accession>A0ABC8X9L8</accession>
<reference evidence="2" key="1">
    <citation type="submission" date="2024-10" db="EMBL/GenBank/DDBJ databases">
        <authorList>
            <person name="Ryan C."/>
        </authorList>
    </citation>
    <scope>NUCLEOTIDE SEQUENCE [LARGE SCALE GENOMIC DNA]</scope>
</reference>
<keyword evidence="1" id="KW-0812">Transmembrane</keyword>
<evidence type="ECO:0000313" key="3">
    <source>
        <dbReference type="Proteomes" id="UP001497457"/>
    </source>
</evidence>
<protein>
    <submittedName>
        <fullName evidence="2">Uncharacterized protein</fullName>
    </submittedName>
</protein>
<organism evidence="2 3">
    <name type="scientific">Urochloa decumbens</name>
    <dbReference type="NCBI Taxonomy" id="240449"/>
    <lineage>
        <taxon>Eukaryota</taxon>
        <taxon>Viridiplantae</taxon>
        <taxon>Streptophyta</taxon>
        <taxon>Embryophyta</taxon>
        <taxon>Tracheophyta</taxon>
        <taxon>Spermatophyta</taxon>
        <taxon>Magnoliopsida</taxon>
        <taxon>Liliopsida</taxon>
        <taxon>Poales</taxon>
        <taxon>Poaceae</taxon>
        <taxon>PACMAD clade</taxon>
        <taxon>Panicoideae</taxon>
        <taxon>Panicodae</taxon>
        <taxon>Paniceae</taxon>
        <taxon>Melinidinae</taxon>
        <taxon>Urochloa</taxon>
    </lineage>
</organism>
<feature type="transmembrane region" description="Helical" evidence="1">
    <location>
        <begin position="62"/>
        <end position="80"/>
    </location>
</feature>
<dbReference type="Proteomes" id="UP001497457">
    <property type="component" value="Chromosome 14rd"/>
</dbReference>
<gene>
    <name evidence="2" type="ORF">URODEC1_LOCUS20374</name>
</gene>
<dbReference type="EMBL" id="OZ075124">
    <property type="protein sequence ID" value="CAL4920369.1"/>
    <property type="molecule type" value="Genomic_DNA"/>
</dbReference>
<sequence>MSMSMVASSDDPPVDLEKGEVKAAATKKEVNPRVAMCVMVFLNNENSNFNHRISIRWPGVEDAVAVVEVLIFIGLIAWRFNVSNDWWDPLLAFVVLLPILLLILWIKPKTNYAMAKAKLALASDHDSDLATKLVAE</sequence>
<dbReference type="AlphaFoldDB" id="A0ABC8X9L8"/>
<feature type="transmembrane region" description="Helical" evidence="1">
    <location>
        <begin position="86"/>
        <end position="106"/>
    </location>
</feature>
<keyword evidence="3" id="KW-1185">Reference proteome</keyword>
<evidence type="ECO:0000313" key="2">
    <source>
        <dbReference type="EMBL" id="CAL4920369.1"/>
    </source>
</evidence>
<proteinExistence type="predicted"/>